<dbReference type="AlphaFoldDB" id="A0AAV4SAB8"/>
<organism evidence="1 2">
    <name type="scientific">Caerostris extrusa</name>
    <name type="common">Bark spider</name>
    <name type="synonym">Caerostris bankana</name>
    <dbReference type="NCBI Taxonomy" id="172846"/>
    <lineage>
        <taxon>Eukaryota</taxon>
        <taxon>Metazoa</taxon>
        <taxon>Ecdysozoa</taxon>
        <taxon>Arthropoda</taxon>
        <taxon>Chelicerata</taxon>
        <taxon>Arachnida</taxon>
        <taxon>Araneae</taxon>
        <taxon>Araneomorphae</taxon>
        <taxon>Entelegynae</taxon>
        <taxon>Araneoidea</taxon>
        <taxon>Araneidae</taxon>
        <taxon>Caerostris</taxon>
    </lineage>
</organism>
<dbReference type="Proteomes" id="UP001054945">
    <property type="component" value="Unassembled WGS sequence"/>
</dbReference>
<gene>
    <name evidence="1" type="ORF">CEXT_339131</name>
</gene>
<evidence type="ECO:0000313" key="1">
    <source>
        <dbReference type="EMBL" id="GIY30919.1"/>
    </source>
</evidence>
<dbReference type="EMBL" id="BPLR01009293">
    <property type="protein sequence ID" value="GIY30919.1"/>
    <property type="molecule type" value="Genomic_DNA"/>
</dbReference>
<proteinExistence type="predicted"/>
<keyword evidence="2" id="KW-1185">Reference proteome</keyword>
<reference evidence="1 2" key="1">
    <citation type="submission" date="2021-06" db="EMBL/GenBank/DDBJ databases">
        <title>Caerostris extrusa draft genome.</title>
        <authorList>
            <person name="Kono N."/>
            <person name="Arakawa K."/>
        </authorList>
    </citation>
    <scope>NUCLEOTIDE SEQUENCE [LARGE SCALE GENOMIC DNA]</scope>
</reference>
<comment type="caution">
    <text evidence="1">The sequence shown here is derived from an EMBL/GenBank/DDBJ whole genome shotgun (WGS) entry which is preliminary data.</text>
</comment>
<accession>A0AAV4SAB8</accession>
<name>A0AAV4SAB8_CAEEX</name>
<protein>
    <submittedName>
        <fullName evidence="1">Uncharacterized protein</fullName>
    </submittedName>
</protein>
<evidence type="ECO:0000313" key="2">
    <source>
        <dbReference type="Proteomes" id="UP001054945"/>
    </source>
</evidence>
<sequence length="81" mass="9044">MSSTESQLVSLRCRTINNSSPISSGKTIDSSSNLLFNSVQQKLLVFLKIMDLSGKFSGDVFALNLYSKSWILFTDDFDSLR</sequence>